<dbReference type="AlphaFoldDB" id="A0AA45HJP6"/>
<evidence type="ECO:0000256" key="13">
    <source>
        <dbReference type="HAMAP-Rule" id="MF_00179"/>
    </source>
</evidence>
<dbReference type="GO" id="GO:0008686">
    <property type="term" value="F:3,4-dihydroxy-2-butanone-4-phosphate synthase activity"/>
    <property type="evidence" value="ECO:0007669"/>
    <property type="project" value="UniProtKB-EC"/>
</dbReference>
<keyword evidence="7 13" id="KW-0479">Metal-binding</keyword>
<keyword evidence="11 13" id="KW-0342">GTP-binding</keyword>
<evidence type="ECO:0000256" key="12">
    <source>
        <dbReference type="ARBA" id="ARBA00049295"/>
    </source>
</evidence>
<dbReference type="SUPFAM" id="SSF55821">
    <property type="entry name" value="YrdC/RibB"/>
    <property type="match status" value="1"/>
</dbReference>
<dbReference type="GO" id="GO:0008270">
    <property type="term" value="F:zinc ion binding"/>
    <property type="evidence" value="ECO:0007669"/>
    <property type="project" value="UniProtKB-UniRule"/>
</dbReference>
<proteinExistence type="inferred from homology"/>
<evidence type="ECO:0000256" key="3">
    <source>
        <dbReference type="ARBA" id="ARBA00004853"/>
    </source>
</evidence>
<evidence type="ECO:0000256" key="9">
    <source>
        <dbReference type="ARBA" id="ARBA00022801"/>
    </source>
</evidence>
<feature type="binding site" evidence="13">
    <location>
        <position position="342"/>
    </location>
    <ligand>
        <name>GTP</name>
        <dbReference type="ChEBI" id="CHEBI:37565"/>
    </ligand>
</feature>
<evidence type="ECO:0000256" key="11">
    <source>
        <dbReference type="ARBA" id="ARBA00023134"/>
    </source>
</evidence>
<dbReference type="FunFam" id="3.40.50.10990:FF:000002">
    <property type="entry name" value="GTP cyclohydrolase-2"/>
    <property type="match status" value="1"/>
</dbReference>
<dbReference type="InterPro" id="IPR032677">
    <property type="entry name" value="GTP_cyclohydro_II"/>
</dbReference>
<evidence type="ECO:0000256" key="1">
    <source>
        <dbReference type="ARBA" id="ARBA00000141"/>
    </source>
</evidence>
<dbReference type="EMBL" id="QGGI01000001">
    <property type="protein sequence ID" value="PWJ96451.1"/>
    <property type="molecule type" value="Genomic_DNA"/>
</dbReference>
<dbReference type="Proteomes" id="UP000245921">
    <property type="component" value="Unassembled WGS sequence"/>
</dbReference>
<accession>A0AA45HJP6</accession>
<gene>
    <name evidence="13" type="primary">ribA</name>
    <name evidence="15" type="ORF">C7380_10122</name>
</gene>
<dbReference type="InterPro" id="IPR036144">
    <property type="entry name" value="RibA-like_sf"/>
</dbReference>
<evidence type="ECO:0000256" key="2">
    <source>
        <dbReference type="ARBA" id="ARBA00002284"/>
    </source>
</evidence>
<dbReference type="GO" id="GO:0005829">
    <property type="term" value="C:cytosol"/>
    <property type="evidence" value="ECO:0007669"/>
    <property type="project" value="TreeGrafter"/>
</dbReference>
<dbReference type="EC" id="3.5.4.25" evidence="13"/>
<organism evidence="15 16">
    <name type="scientific">Oceanotoga teriensis</name>
    <dbReference type="NCBI Taxonomy" id="515440"/>
    <lineage>
        <taxon>Bacteria</taxon>
        <taxon>Thermotogati</taxon>
        <taxon>Thermotogota</taxon>
        <taxon>Thermotogae</taxon>
        <taxon>Petrotogales</taxon>
        <taxon>Petrotogaceae</taxon>
        <taxon>Oceanotoga</taxon>
    </lineage>
</organism>
<dbReference type="GO" id="GO:0009231">
    <property type="term" value="P:riboflavin biosynthetic process"/>
    <property type="evidence" value="ECO:0007669"/>
    <property type="project" value="UniProtKB-UniRule"/>
</dbReference>
<keyword evidence="10 13" id="KW-0862">Zinc</keyword>
<dbReference type="NCBIfam" id="NF006805">
    <property type="entry name" value="PRK09318.1"/>
    <property type="match status" value="1"/>
</dbReference>
<evidence type="ECO:0000256" key="8">
    <source>
        <dbReference type="ARBA" id="ARBA00022741"/>
    </source>
</evidence>
<dbReference type="HAMAP" id="MF_00179">
    <property type="entry name" value="RibA"/>
    <property type="match status" value="1"/>
</dbReference>
<dbReference type="GO" id="GO:0005525">
    <property type="term" value="F:GTP binding"/>
    <property type="evidence" value="ECO:0007669"/>
    <property type="project" value="UniProtKB-KW"/>
</dbReference>
<feature type="binding site" evidence="13">
    <location>
        <position position="248"/>
    </location>
    <ligand>
        <name>Zn(2+)</name>
        <dbReference type="ChEBI" id="CHEBI:29105"/>
        <note>catalytic</note>
    </ligand>
</feature>
<evidence type="ECO:0000256" key="10">
    <source>
        <dbReference type="ARBA" id="ARBA00022833"/>
    </source>
</evidence>
<feature type="binding site" evidence="13">
    <location>
        <position position="264"/>
    </location>
    <ligand>
        <name>GTP</name>
        <dbReference type="ChEBI" id="CHEBI:37565"/>
    </ligand>
</feature>
<dbReference type="Gene3D" id="3.40.50.10990">
    <property type="entry name" value="GTP cyclohydrolase II"/>
    <property type="match status" value="1"/>
</dbReference>
<dbReference type="CDD" id="cd00641">
    <property type="entry name" value="GTP_cyclohydro2"/>
    <property type="match status" value="1"/>
</dbReference>
<feature type="active site" description="Nucleophile" evidence="13">
    <location>
        <position position="321"/>
    </location>
</feature>
<comment type="catalytic activity">
    <reaction evidence="12 13">
        <text>GTP + 4 H2O = 2,5-diamino-6-hydroxy-4-(5-phosphoribosylamino)-pyrimidine + formate + 2 phosphate + 3 H(+)</text>
        <dbReference type="Rhea" id="RHEA:23704"/>
        <dbReference type="ChEBI" id="CHEBI:15377"/>
        <dbReference type="ChEBI" id="CHEBI:15378"/>
        <dbReference type="ChEBI" id="CHEBI:15740"/>
        <dbReference type="ChEBI" id="CHEBI:37565"/>
        <dbReference type="ChEBI" id="CHEBI:43474"/>
        <dbReference type="ChEBI" id="CHEBI:58614"/>
        <dbReference type="EC" id="3.5.4.25"/>
    </reaction>
</comment>
<dbReference type="PIRSF" id="PIRSF001259">
    <property type="entry name" value="RibA"/>
    <property type="match status" value="1"/>
</dbReference>
<feature type="binding site" evidence="13">
    <location>
        <begin position="285"/>
        <end position="287"/>
    </location>
    <ligand>
        <name>GTP</name>
        <dbReference type="ChEBI" id="CHEBI:37565"/>
    </ligand>
</feature>
<evidence type="ECO:0000313" key="16">
    <source>
        <dbReference type="Proteomes" id="UP000245921"/>
    </source>
</evidence>
<dbReference type="InterPro" id="IPR000926">
    <property type="entry name" value="RibA"/>
</dbReference>
<dbReference type="NCBIfam" id="TIGR00505">
    <property type="entry name" value="ribA"/>
    <property type="match status" value="1"/>
</dbReference>
<evidence type="ECO:0000256" key="5">
    <source>
        <dbReference type="ARBA" id="ARBA00005520"/>
    </source>
</evidence>
<evidence type="ECO:0000313" key="15">
    <source>
        <dbReference type="EMBL" id="PWJ96451.1"/>
    </source>
</evidence>
<sequence>MDIENIKKDFELGKPVIILDTKREIEGDMVFPSELMDEKIINLFIQKGRGLLCTAADENILLDGGFIKLPSNNKEKFSTNFFIPIDYKLSNTGISSIERANTVSVLSENPNIGLFAYPGHVSLIGGRGLNNRKGHTEASIELMSILGYKRFSSFVEIIDDNGESHNLKYIENLAKELQIRVITIDEIYEEYIKRVQNIFMVSKAKLPTKYGEFEIIAFKNNLDKKEHFVIKKGDFYNKIPYVRVHSECVTGDVMSSLKCDCGSQLNNYLKFISENDGILIYMRQEGRDIGITNKIKTYALQDKGVDTYDANEVIGLPADNRDYSNAAQILKAMEVNKIKLLTNNPDKIKQLSKYGIDIEESINLYGEINEYNEFYLKTKKIRFNHNLNV</sequence>
<dbReference type="InterPro" id="IPR000422">
    <property type="entry name" value="DHBP_synthase_RibB"/>
</dbReference>
<feature type="domain" description="GTP cyclohydrolase II" evidence="14">
    <location>
        <begin position="203"/>
        <end position="362"/>
    </location>
</feature>
<dbReference type="RefSeq" id="WP_109603451.1">
    <property type="nucleotide sequence ID" value="NZ_JAMHJO010000016.1"/>
</dbReference>
<dbReference type="NCBIfam" id="NF001591">
    <property type="entry name" value="PRK00393.1"/>
    <property type="match status" value="1"/>
</dbReference>
<dbReference type="GO" id="GO:0003935">
    <property type="term" value="F:GTP cyclohydrolase II activity"/>
    <property type="evidence" value="ECO:0007669"/>
    <property type="project" value="UniProtKB-UniRule"/>
</dbReference>
<evidence type="ECO:0000256" key="6">
    <source>
        <dbReference type="ARBA" id="ARBA00022619"/>
    </source>
</evidence>
<dbReference type="PANTHER" id="PTHR21327:SF18">
    <property type="entry name" value="3,4-DIHYDROXY-2-BUTANONE 4-PHOSPHATE SYNTHASE"/>
    <property type="match status" value="1"/>
</dbReference>
<comment type="function">
    <text evidence="2">Catalyzes the conversion of D-ribulose 5-phosphate to formate and 3,4-dihydroxy-2-butanone 4-phosphate.</text>
</comment>
<comment type="similarity">
    <text evidence="5">In the N-terminal section; belongs to the DHBP synthase family.</text>
</comment>
<dbReference type="InterPro" id="IPR017945">
    <property type="entry name" value="DHBP_synth_RibB-like_a/b_dom"/>
</dbReference>
<comment type="caution">
    <text evidence="15">The sequence shown here is derived from an EMBL/GenBank/DDBJ whole genome shotgun (WGS) entry which is preliminary data.</text>
</comment>
<evidence type="ECO:0000256" key="4">
    <source>
        <dbReference type="ARBA" id="ARBA00004904"/>
    </source>
</evidence>
<evidence type="ECO:0000256" key="7">
    <source>
        <dbReference type="ARBA" id="ARBA00022723"/>
    </source>
</evidence>
<keyword evidence="8 13" id="KW-0547">Nucleotide-binding</keyword>
<reference evidence="15 16" key="1">
    <citation type="submission" date="2018-05" db="EMBL/GenBank/DDBJ databases">
        <title>Genomic Encyclopedia of Type Strains, Phase IV (KMG-IV): sequencing the most valuable type-strain genomes for metagenomic binning, comparative biology and taxonomic classification.</title>
        <authorList>
            <person name="Goeker M."/>
        </authorList>
    </citation>
    <scope>NUCLEOTIDE SEQUENCE [LARGE SCALE GENOMIC DNA]</scope>
    <source>
        <strain evidence="15 16">DSM 24906</strain>
    </source>
</reference>
<feature type="binding site" evidence="13">
    <location>
        <position position="347"/>
    </location>
    <ligand>
        <name>GTP</name>
        <dbReference type="ChEBI" id="CHEBI:37565"/>
    </ligand>
</feature>
<dbReference type="PANTHER" id="PTHR21327">
    <property type="entry name" value="GTP CYCLOHYDROLASE II-RELATED"/>
    <property type="match status" value="1"/>
</dbReference>
<feature type="binding site" evidence="13">
    <location>
        <position position="259"/>
    </location>
    <ligand>
        <name>Zn(2+)</name>
        <dbReference type="ChEBI" id="CHEBI:29105"/>
        <note>catalytic</note>
    </ligand>
</feature>
<feature type="binding site" evidence="13">
    <location>
        <begin position="243"/>
        <end position="247"/>
    </location>
    <ligand>
        <name>GTP</name>
        <dbReference type="ChEBI" id="CHEBI:37565"/>
    </ligand>
</feature>
<feature type="binding site" evidence="13">
    <location>
        <position position="261"/>
    </location>
    <ligand>
        <name>Zn(2+)</name>
        <dbReference type="ChEBI" id="CHEBI:29105"/>
        <note>catalytic</note>
    </ligand>
</feature>
<dbReference type="Gene3D" id="3.90.870.10">
    <property type="entry name" value="DHBP synthase"/>
    <property type="match status" value="1"/>
</dbReference>
<keyword evidence="16" id="KW-1185">Reference proteome</keyword>
<keyword evidence="9 13" id="KW-0378">Hydrolase</keyword>
<comment type="function">
    <text evidence="13">Catalyzes the conversion of GTP to 2,5-diamino-6-ribosylamino-4(3H)-pyrimidinone 5'-phosphate (DARP), formate and pyrophosphate.</text>
</comment>
<comment type="pathway">
    <text evidence="3 13">Cofactor biosynthesis; riboflavin biosynthesis; 5-amino-6-(D-ribitylamino)uracil from GTP: step 1/4.</text>
</comment>
<feature type="active site" description="Proton acceptor" evidence="13">
    <location>
        <position position="319"/>
    </location>
</feature>
<name>A0AA45HJP6_9BACT</name>
<dbReference type="Pfam" id="PF00925">
    <property type="entry name" value="GTP_cyclohydro2"/>
    <property type="match status" value="1"/>
</dbReference>
<evidence type="ECO:0000259" key="14">
    <source>
        <dbReference type="Pfam" id="PF00925"/>
    </source>
</evidence>
<feature type="binding site" evidence="13">
    <location>
        <position position="307"/>
    </location>
    <ligand>
        <name>GTP</name>
        <dbReference type="ChEBI" id="CHEBI:37565"/>
    </ligand>
</feature>
<dbReference type="SUPFAM" id="SSF142695">
    <property type="entry name" value="RibA-like"/>
    <property type="match status" value="1"/>
</dbReference>
<comment type="catalytic activity">
    <reaction evidence="1">
        <text>D-ribulose 5-phosphate = (2S)-2-hydroxy-3-oxobutyl phosphate + formate + H(+)</text>
        <dbReference type="Rhea" id="RHEA:18457"/>
        <dbReference type="ChEBI" id="CHEBI:15378"/>
        <dbReference type="ChEBI" id="CHEBI:15740"/>
        <dbReference type="ChEBI" id="CHEBI:58121"/>
        <dbReference type="ChEBI" id="CHEBI:58830"/>
        <dbReference type="EC" id="4.1.99.12"/>
    </reaction>
</comment>
<dbReference type="Pfam" id="PF00926">
    <property type="entry name" value="DHBP_synthase"/>
    <property type="match status" value="1"/>
</dbReference>
<comment type="similarity">
    <text evidence="13">Belongs to the GTP cyclohydrolase II family.</text>
</comment>
<comment type="pathway">
    <text evidence="4">Cofactor biosynthesis; riboflavin biosynthesis; 2-hydroxy-3-oxobutyl phosphate from D-ribulose 5-phosphate: step 1/1.</text>
</comment>
<protein>
    <recommendedName>
        <fullName evidence="13">GTP cyclohydrolase-2</fullName>
        <ecNumber evidence="13">3.5.4.25</ecNumber>
    </recommendedName>
    <alternativeName>
        <fullName evidence="13">GTP cyclohydrolase II</fullName>
    </alternativeName>
</protein>
<keyword evidence="6 13" id="KW-0686">Riboflavin biosynthesis</keyword>
<comment type="cofactor">
    <cofactor evidence="13">
        <name>Zn(2+)</name>
        <dbReference type="ChEBI" id="CHEBI:29105"/>
    </cofactor>
    <text evidence="13">Binds 1 zinc ion per subunit.</text>
</comment>